<dbReference type="RefSeq" id="WP_167484598.1">
    <property type="nucleotide sequence ID" value="NZ_CP046173.1"/>
</dbReference>
<reference evidence="1 2" key="1">
    <citation type="journal article" date="2019" name="ACS Chem. Biol.">
        <title>Identification and Mobilization of a Cryptic Antibiotic Biosynthesis Gene Locus from a Human-Pathogenic Nocardia Isolate.</title>
        <authorList>
            <person name="Herisse M."/>
            <person name="Ishida K."/>
            <person name="Porter J.L."/>
            <person name="Howden B."/>
            <person name="Hertweck C."/>
            <person name="Stinear T.P."/>
            <person name="Pidot S.J."/>
        </authorList>
    </citation>
    <scope>NUCLEOTIDE SEQUENCE [LARGE SCALE GENOMIC DNA]</scope>
    <source>
        <strain evidence="1 2">AUSMDU00012715</strain>
    </source>
</reference>
<organism evidence="1 2">
    <name type="scientific">Nocardia terpenica</name>
    <dbReference type="NCBI Taxonomy" id="455432"/>
    <lineage>
        <taxon>Bacteria</taxon>
        <taxon>Bacillati</taxon>
        <taxon>Actinomycetota</taxon>
        <taxon>Actinomycetes</taxon>
        <taxon>Mycobacteriales</taxon>
        <taxon>Nocardiaceae</taxon>
        <taxon>Nocardia</taxon>
    </lineage>
</organism>
<protein>
    <recommendedName>
        <fullName evidence="3">Tyr recombinase domain-containing protein</fullName>
    </recommendedName>
</protein>
<name>A0A6G9YVZ6_9NOCA</name>
<accession>A0A6G9YVZ6</accession>
<sequence>MPANLSARLEISGTGEELFRIDGTCGPGLMRRYIGRVWRPAVDAVADTLLGGWRPAVVALRATCRHWLGDTGVPWPVIAAHLGYRDIHSALARHGHVPPARDRA</sequence>
<proteinExistence type="predicted"/>
<evidence type="ECO:0008006" key="3">
    <source>
        <dbReference type="Google" id="ProtNLM"/>
    </source>
</evidence>
<gene>
    <name evidence="1" type="ORF">F6W96_01445</name>
</gene>
<evidence type="ECO:0000313" key="1">
    <source>
        <dbReference type="EMBL" id="QIS17176.1"/>
    </source>
</evidence>
<dbReference type="EMBL" id="CP046173">
    <property type="protein sequence ID" value="QIS17176.1"/>
    <property type="molecule type" value="Genomic_DNA"/>
</dbReference>
<dbReference type="Proteomes" id="UP000500953">
    <property type="component" value="Chromosome"/>
</dbReference>
<dbReference type="AlphaFoldDB" id="A0A6G9YVZ6"/>
<evidence type="ECO:0000313" key="2">
    <source>
        <dbReference type="Proteomes" id="UP000500953"/>
    </source>
</evidence>